<feature type="transmembrane region" description="Helical" evidence="2">
    <location>
        <begin position="553"/>
        <end position="572"/>
    </location>
</feature>
<keyword evidence="2" id="KW-0812">Transmembrane</keyword>
<feature type="signal peptide" evidence="3">
    <location>
        <begin position="1"/>
        <end position="25"/>
    </location>
</feature>
<reference evidence="4 5" key="1">
    <citation type="submission" date="2016-07" db="EMBL/GenBank/DDBJ databases">
        <title>Pervasive Adenine N6-methylation of Active Genes in Fungi.</title>
        <authorList>
            <consortium name="DOE Joint Genome Institute"/>
            <person name="Mondo S.J."/>
            <person name="Dannebaum R.O."/>
            <person name="Kuo R.C."/>
            <person name="Labutti K."/>
            <person name="Haridas S."/>
            <person name="Kuo A."/>
            <person name="Salamov A."/>
            <person name="Ahrendt S.R."/>
            <person name="Lipzen A."/>
            <person name="Sullivan W."/>
            <person name="Andreopoulos W.B."/>
            <person name="Clum A."/>
            <person name="Lindquist E."/>
            <person name="Daum C."/>
            <person name="Ramamoorthy G.K."/>
            <person name="Gryganskyi A."/>
            <person name="Culley D."/>
            <person name="Magnuson J.K."/>
            <person name="James T.Y."/>
            <person name="O'Malley M.A."/>
            <person name="Stajich J.E."/>
            <person name="Spatafora J.W."/>
            <person name="Visel A."/>
            <person name="Grigoriev I.V."/>
        </authorList>
    </citation>
    <scope>NUCLEOTIDE SEQUENCE [LARGE SCALE GENOMIC DNA]</scope>
    <source>
        <strain evidence="4 5">CBS 115471</strain>
    </source>
</reference>
<dbReference type="OrthoDB" id="3010248at2759"/>
<feature type="transmembrane region" description="Helical" evidence="2">
    <location>
        <begin position="372"/>
        <end position="390"/>
    </location>
</feature>
<dbReference type="EMBL" id="MCFA01000418">
    <property type="protein sequence ID" value="ORX92060.1"/>
    <property type="molecule type" value="Genomic_DNA"/>
</dbReference>
<accession>A0A1Y1Y244</accession>
<keyword evidence="3" id="KW-0732">Signal</keyword>
<evidence type="ECO:0000313" key="4">
    <source>
        <dbReference type="EMBL" id="ORX92060.1"/>
    </source>
</evidence>
<keyword evidence="2" id="KW-1133">Transmembrane helix</keyword>
<gene>
    <name evidence="4" type="ORF">BCR34DRAFT_266016</name>
</gene>
<feature type="region of interest" description="Disordered" evidence="1">
    <location>
        <begin position="591"/>
        <end position="636"/>
    </location>
</feature>
<dbReference type="Proteomes" id="UP000193144">
    <property type="component" value="Unassembled WGS sequence"/>
</dbReference>
<evidence type="ECO:0000256" key="1">
    <source>
        <dbReference type="SAM" id="MobiDB-lite"/>
    </source>
</evidence>
<dbReference type="AlphaFoldDB" id="A0A1Y1Y244"/>
<feature type="transmembrane region" description="Helical" evidence="2">
    <location>
        <begin position="498"/>
        <end position="523"/>
    </location>
</feature>
<keyword evidence="5" id="KW-1185">Reference proteome</keyword>
<evidence type="ECO:0000256" key="3">
    <source>
        <dbReference type="SAM" id="SignalP"/>
    </source>
</evidence>
<feature type="transmembrane region" description="Helical" evidence="2">
    <location>
        <begin position="113"/>
        <end position="133"/>
    </location>
</feature>
<feature type="chain" id="PRO_5012711340" evidence="3">
    <location>
        <begin position="26"/>
        <end position="636"/>
    </location>
</feature>
<feature type="transmembrane region" description="Helical" evidence="2">
    <location>
        <begin position="333"/>
        <end position="352"/>
    </location>
</feature>
<protein>
    <submittedName>
        <fullName evidence="4">Uncharacterized protein</fullName>
    </submittedName>
</protein>
<comment type="caution">
    <text evidence="4">The sequence shown here is derived from an EMBL/GenBank/DDBJ whole genome shotgun (WGS) entry which is preliminary data.</text>
</comment>
<feature type="transmembrane region" description="Helical" evidence="2">
    <location>
        <begin position="431"/>
        <end position="452"/>
    </location>
</feature>
<proteinExistence type="predicted"/>
<evidence type="ECO:0000256" key="2">
    <source>
        <dbReference type="SAM" id="Phobius"/>
    </source>
</evidence>
<sequence length="636" mass="71035">MSLSKTRLLLFLVGFLVLGVLPSAAVDVAGINWDECLKEAKRLQSPNPQNIRNGAWFHNDSTAENPILTYGGCKHICGKSAQLFYSDWGSIINSWLLPALVLLTQKAALHGNGFWDAIFILGNPIKWFIVVLMRIESATQSRRSASKWRRDENETNKNGVYLQALAVAHGIGPNQANQFDKCLDGDLPRALAQARRAYLDQAIQLVQDLPGKLPDTLAANMRCNFEQAIQQIRDLLVPELPPAVRLDQHQDSKPPQDLARARRPDLDRAFQLVQDLPRNLPQNLAADNKHDLEHAIRQIRDLLDHELPQDKKEIQKIKDEIADTVSQIGGGRLLLALVGLGLYGWTVISSFVQKIGGTWTTVPGGRIGLAMFWQWMIAAVLISNLIGQFPDEEHCRRVFRKAYSRRGLPATFTDQALRLESNQKLFQVRHFILIILALIPVVSSMVGSLAILWYLPPYGPNCRFILLVSISAVYISNAIMTSAFNLNKRTTRVIDSLIALLTTIIIILSGCGLFNTCWCWSGWSGLQHLTPEKAAVHLSMEAFKEKLKRKYPAIFGTCLASQFLSFGLMCLFGREGVLILRWSKGVDEARRPEAGKPHTLDVTNEGTELRPVLRTTRPPGHSRNLSTSSEAPLLPH</sequence>
<name>A0A1Y1Y244_9PLEO</name>
<keyword evidence="2" id="KW-0472">Membrane</keyword>
<evidence type="ECO:0000313" key="5">
    <source>
        <dbReference type="Proteomes" id="UP000193144"/>
    </source>
</evidence>
<feature type="transmembrane region" description="Helical" evidence="2">
    <location>
        <begin position="464"/>
        <end position="486"/>
    </location>
</feature>
<organism evidence="4 5">
    <name type="scientific">Clohesyomyces aquaticus</name>
    <dbReference type="NCBI Taxonomy" id="1231657"/>
    <lineage>
        <taxon>Eukaryota</taxon>
        <taxon>Fungi</taxon>
        <taxon>Dikarya</taxon>
        <taxon>Ascomycota</taxon>
        <taxon>Pezizomycotina</taxon>
        <taxon>Dothideomycetes</taxon>
        <taxon>Pleosporomycetidae</taxon>
        <taxon>Pleosporales</taxon>
        <taxon>Lindgomycetaceae</taxon>
        <taxon>Clohesyomyces</taxon>
    </lineage>
</organism>